<dbReference type="Gene3D" id="3.90.640.20">
    <property type="entry name" value="Heat-shock cognate protein, ATPase"/>
    <property type="match status" value="1"/>
</dbReference>
<evidence type="ECO:0000313" key="4">
    <source>
        <dbReference type="Proteomes" id="UP000184038"/>
    </source>
</evidence>
<evidence type="ECO:0000256" key="1">
    <source>
        <dbReference type="SAM" id="Phobius"/>
    </source>
</evidence>
<gene>
    <name evidence="3" type="ORF">SAMN02746066_04414</name>
</gene>
<feature type="domain" description="DUF3298" evidence="2">
    <location>
        <begin position="236"/>
        <end position="313"/>
    </location>
</feature>
<dbReference type="InterPro" id="IPR021729">
    <property type="entry name" value="DUF3298"/>
</dbReference>
<dbReference type="Proteomes" id="UP000184038">
    <property type="component" value="Unassembled WGS sequence"/>
</dbReference>
<keyword evidence="1" id="KW-0472">Membrane</keyword>
<dbReference type="RefSeq" id="WP_084139427.1">
    <property type="nucleotide sequence ID" value="NZ_FRCP01000027.1"/>
</dbReference>
<proteinExistence type="predicted"/>
<keyword evidence="4" id="KW-1185">Reference proteome</keyword>
<dbReference type="Pfam" id="PF11738">
    <property type="entry name" value="DUF3298"/>
    <property type="match status" value="1"/>
</dbReference>
<keyword evidence="1" id="KW-1133">Transmembrane helix</keyword>
<dbReference type="EMBL" id="FRCP01000027">
    <property type="protein sequence ID" value="SHN01866.1"/>
    <property type="molecule type" value="Genomic_DNA"/>
</dbReference>
<dbReference type="OrthoDB" id="4990at2"/>
<reference evidence="3 4" key="1">
    <citation type="submission" date="2016-11" db="EMBL/GenBank/DDBJ databases">
        <authorList>
            <person name="Jaros S."/>
            <person name="Januszkiewicz K."/>
            <person name="Wedrychowicz H."/>
        </authorList>
    </citation>
    <scope>NUCLEOTIDE SEQUENCE [LARGE SCALE GENOMIC DNA]</scope>
    <source>
        <strain evidence="3 4">DSM 15930</strain>
    </source>
</reference>
<dbReference type="STRING" id="1120996.SAMN02746066_04414"/>
<evidence type="ECO:0000313" key="3">
    <source>
        <dbReference type="EMBL" id="SHN01866.1"/>
    </source>
</evidence>
<protein>
    <recommendedName>
        <fullName evidence="2">DUF3298 domain-containing protein</fullName>
    </recommendedName>
</protein>
<dbReference type="AlphaFoldDB" id="A0A1M7NF42"/>
<evidence type="ECO:0000259" key="2">
    <source>
        <dbReference type="Pfam" id="PF11738"/>
    </source>
</evidence>
<dbReference type="InterPro" id="IPR037126">
    <property type="entry name" value="PdaC/RsiV-like_sf"/>
</dbReference>
<name>A0A1M7NF42_9FIRM</name>
<organism evidence="3 4">
    <name type="scientific">Anaerosporobacter mobilis DSM 15930</name>
    <dbReference type="NCBI Taxonomy" id="1120996"/>
    <lineage>
        <taxon>Bacteria</taxon>
        <taxon>Bacillati</taxon>
        <taxon>Bacillota</taxon>
        <taxon>Clostridia</taxon>
        <taxon>Lachnospirales</taxon>
        <taxon>Lachnospiraceae</taxon>
        <taxon>Anaerosporobacter</taxon>
    </lineage>
</organism>
<sequence length="314" mass="35787">MNKGRDVLKDTFLNTSKQGYNQIPMPEQLNEMVNDVFNDYEKNQKKKEMDYMKNNVVYKTCNTTKKIFIRTGVSIAACFGVFIIGLNSSESFAKGVENIPFIGTVAKVLTIRSYEDTNEDRTIKAEVPQIEVESDKEEVKQAVVDINKEIEALVDEHIKEAETHIAEYKEAFLETGGTKEEFTAKNIHANVVYEVKAQNDKIISIVITSYEDWSNAYTEQFFYTLDLSTGDVITLKDVLGDNYINKANDAIRDEMKQRVQEDVDMTYFTEDEGGFVSIDENTQFYVNEAGNPVVVFAKYEVAPGFMGIQEFEIK</sequence>
<keyword evidence="1" id="KW-0812">Transmembrane</keyword>
<feature type="transmembrane region" description="Helical" evidence="1">
    <location>
        <begin position="67"/>
        <end position="86"/>
    </location>
</feature>
<accession>A0A1M7NF42</accession>
<dbReference type="Gene3D" id="3.30.565.40">
    <property type="entry name" value="Fervidobacterium nodosum Rt17-B1 like"/>
    <property type="match status" value="1"/>
</dbReference>